<reference evidence="4" key="1">
    <citation type="journal article" date="2019" name="Int. J. Syst. Evol. Microbiol.">
        <title>The Global Catalogue of Microorganisms (GCM) 10K type strain sequencing project: providing services to taxonomists for standard genome sequencing and annotation.</title>
        <authorList>
            <consortium name="The Broad Institute Genomics Platform"/>
            <consortium name="The Broad Institute Genome Sequencing Center for Infectious Disease"/>
            <person name="Wu L."/>
            <person name="Ma J."/>
        </authorList>
    </citation>
    <scope>NUCLEOTIDE SEQUENCE [LARGE SCALE GENOMIC DNA]</scope>
    <source>
        <strain evidence="4">JCM 17085</strain>
    </source>
</reference>
<feature type="domain" description="Antitoxin Xre/MbcA/ParS-like toxin-binding" evidence="1">
    <location>
        <begin position="84"/>
        <end position="132"/>
    </location>
</feature>
<dbReference type="InterPro" id="IPR046847">
    <property type="entry name" value="Xre-like_HTH"/>
</dbReference>
<dbReference type="EMBL" id="BAABCV010000007">
    <property type="protein sequence ID" value="GAA4098222.1"/>
    <property type="molecule type" value="Genomic_DNA"/>
</dbReference>
<dbReference type="Pfam" id="PF09722">
    <property type="entry name" value="Xre_MbcA_ParS_C"/>
    <property type="match status" value="1"/>
</dbReference>
<name>A0ABP7WVV9_9SPHI</name>
<evidence type="ECO:0000313" key="3">
    <source>
        <dbReference type="EMBL" id="GAA4098222.1"/>
    </source>
</evidence>
<comment type="caution">
    <text evidence="3">The sequence shown here is derived from an EMBL/GenBank/DDBJ whole genome shotgun (WGS) entry which is preliminary data.</text>
</comment>
<dbReference type="NCBIfam" id="TIGR02293">
    <property type="entry name" value="TAS_TIGR02293"/>
    <property type="match status" value="1"/>
</dbReference>
<evidence type="ECO:0000259" key="2">
    <source>
        <dbReference type="Pfam" id="PF20432"/>
    </source>
</evidence>
<feature type="domain" description="Antitoxin Xre-like helix-turn-helix" evidence="2">
    <location>
        <begin position="19"/>
        <end position="76"/>
    </location>
</feature>
<sequence>MSKEKPYKFVDDDTFDLTNMVREGVPFPYFTKLSNQIHLDVEEWSSYLHLSERTIQRYKKENKSFDPLYSERILQIELLYKKGIAVFGVAENFYTWMDTVSLPLGNVKPKELLDTAFGINAIYDELGRIEHGIFA</sequence>
<proteinExistence type="predicted"/>
<evidence type="ECO:0000313" key="4">
    <source>
        <dbReference type="Proteomes" id="UP001500841"/>
    </source>
</evidence>
<keyword evidence="4" id="KW-1185">Reference proteome</keyword>
<dbReference type="InterPro" id="IPR024467">
    <property type="entry name" value="Xre/MbcA/ParS-like_toxin-bd"/>
</dbReference>
<dbReference type="Pfam" id="PF20432">
    <property type="entry name" value="Xre-like-HTH"/>
    <property type="match status" value="1"/>
</dbReference>
<gene>
    <name evidence="3" type="ORF">GCM10022392_22470</name>
</gene>
<dbReference type="Proteomes" id="UP001500841">
    <property type="component" value="Unassembled WGS sequence"/>
</dbReference>
<dbReference type="RefSeq" id="WP_345104249.1">
    <property type="nucleotide sequence ID" value="NZ_BAABCV010000007.1"/>
</dbReference>
<dbReference type="InterPro" id="IPR011979">
    <property type="entry name" value="Antitox_Xre"/>
</dbReference>
<evidence type="ECO:0000259" key="1">
    <source>
        <dbReference type="Pfam" id="PF09722"/>
    </source>
</evidence>
<organism evidence="3 4">
    <name type="scientific">Mucilaginibacter panaciglaebae</name>
    <dbReference type="NCBI Taxonomy" id="502331"/>
    <lineage>
        <taxon>Bacteria</taxon>
        <taxon>Pseudomonadati</taxon>
        <taxon>Bacteroidota</taxon>
        <taxon>Sphingobacteriia</taxon>
        <taxon>Sphingobacteriales</taxon>
        <taxon>Sphingobacteriaceae</taxon>
        <taxon>Mucilaginibacter</taxon>
    </lineage>
</organism>
<protein>
    <submittedName>
        <fullName evidence="3">DUF2384 domain-containing protein</fullName>
    </submittedName>
</protein>
<accession>A0ABP7WVV9</accession>